<keyword evidence="4" id="KW-1185">Reference proteome</keyword>
<proteinExistence type="predicted"/>
<name>A0ABW4P103_9NOCA</name>
<reference evidence="4" key="1">
    <citation type="journal article" date="2019" name="Int. J. Syst. Evol. Microbiol.">
        <title>The Global Catalogue of Microorganisms (GCM) 10K type strain sequencing project: providing services to taxonomists for standard genome sequencing and annotation.</title>
        <authorList>
            <consortium name="The Broad Institute Genomics Platform"/>
            <consortium name="The Broad Institute Genome Sequencing Center for Infectious Disease"/>
            <person name="Wu L."/>
            <person name="Ma J."/>
        </authorList>
    </citation>
    <scope>NUCLEOTIDE SEQUENCE [LARGE SCALE GENOMIC DNA]</scope>
    <source>
        <strain evidence="4">DT72</strain>
    </source>
</reference>
<dbReference type="InterPro" id="IPR003399">
    <property type="entry name" value="Mce/MlaD"/>
</dbReference>
<dbReference type="InterPro" id="IPR024516">
    <property type="entry name" value="Mce_C"/>
</dbReference>
<dbReference type="Proteomes" id="UP001597286">
    <property type="component" value="Unassembled WGS sequence"/>
</dbReference>
<accession>A0ABW4P103</accession>
<protein>
    <submittedName>
        <fullName evidence="3">MCE family protein</fullName>
    </submittedName>
</protein>
<comment type="caution">
    <text evidence="3">The sequence shown here is derived from an EMBL/GenBank/DDBJ whole genome shotgun (WGS) entry which is preliminary data.</text>
</comment>
<dbReference type="PANTHER" id="PTHR33371">
    <property type="entry name" value="INTERMEMBRANE PHOSPHOLIPID TRANSPORT SYSTEM BINDING PROTEIN MLAD-RELATED"/>
    <property type="match status" value="1"/>
</dbReference>
<dbReference type="EMBL" id="JBHUFB010000003">
    <property type="protein sequence ID" value="MFD1811080.1"/>
    <property type="molecule type" value="Genomic_DNA"/>
</dbReference>
<dbReference type="InterPro" id="IPR052336">
    <property type="entry name" value="MlaD_Phospholipid_Transporter"/>
</dbReference>
<evidence type="ECO:0000259" key="1">
    <source>
        <dbReference type="Pfam" id="PF02470"/>
    </source>
</evidence>
<organism evidence="3 4">
    <name type="scientific">Rhodococcus gannanensis</name>
    <dbReference type="NCBI Taxonomy" id="1960308"/>
    <lineage>
        <taxon>Bacteria</taxon>
        <taxon>Bacillati</taxon>
        <taxon>Actinomycetota</taxon>
        <taxon>Actinomycetes</taxon>
        <taxon>Mycobacteriales</taxon>
        <taxon>Nocardiaceae</taxon>
        <taxon>Rhodococcus</taxon>
    </lineage>
</organism>
<dbReference type="InterPro" id="IPR005693">
    <property type="entry name" value="Mce"/>
</dbReference>
<dbReference type="Pfam" id="PF11887">
    <property type="entry name" value="Mce4_CUP1"/>
    <property type="match status" value="1"/>
</dbReference>
<feature type="domain" description="Mce/MlaD" evidence="1">
    <location>
        <begin position="36"/>
        <end position="115"/>
    </location>
</feature>
<dbReference type="RefSeq" id="WP_378483636.1">
    <property type="nucleotide sequence ID" value="NZ_JBHUFB010000003.1"/>
</dbReference>
<feature type="domain" description="Mammalian cell entry C-terminal" evidence="2">
    <location>
        <begin position="119"/>
        <end position="333"/>
    </location>
</feature>
<evidence type="ECO:0000313" key="4">
    <source>
        <dbReference type="Proteomes" id="UP001597286"/>
    </source>
</evidence>
<evidence type="ECO:0000259" key="2">
    <source>
        <dbReference type="Pfam" id="PF11887"/>
    </source>
</evidence>
<dbReference type="Pfam" id="PF02470">
    <property type="entry name" value="MlaD"/>
    <property type="match status" value="1"/>
</dbReference>
<sequence>MTRSVLRPLVGLASIAVAVVVVLAAWTAFNGGFVDSVRVTVVSPRAGLVMYPDAKVKMRGVTVGRVASVDTRPDGRAELQLAMDPVQIARIPSDVTVNVASTTVFGAKFVDLVPPAAPSGQPLEAGQVLDADRVTVEINTVFQQLTQVLEQVEPEKLSATLGAIAAATSGRGEQLGKTVSDLNAFLGTVEPALPALRNDLELAPTVAGTYADSAQPLLDTAGNATRTSQSIVEEQQNLDAFLVSVIGLADVGNQVLTDNRDALSTTLDLLVPTTSLTNSYNEALTCSLTGLAYLADSKPVDVPGLGLSANFLWGTESYTYPKNLPRVAASGGPQCSVLPVSYEDPPPFVVADTGANPFASGRQGLELNSTSLPLALFGTIKGTR</sequence>
<evidence type="ECO:0000313" key="3">
    <source>
        <dbReference type="EMBL" id="MFD1811080.1"/>
    </source>
</evidence>
<gene>
    <name evidence="3" type="ORF">ACFSJG_02530</name>
</gene>
<dbReference type="PANTHER" id="PTHR33371:SF19">
    <property type="entry name" value="MCE-FAMILY PROTEIN MCE4A"/>
    <property type="match status" value="1"/>
</dbReference>
<dbReference type="NCBIfam" id="TIGR00996">
    <property type="entry name" value="Mtu_fam_mce"/>
    <property type="match status" value="1"/>
</dbReference>